<organism evidence="2 3">
    <name type="scientific">Mucuna pruriens</name>
    <name type="common">Velvet bean</name>
    <name type="synonym">Dolichos pruriens</name>
    <dbReference type="NCBI Taxonomy" id="157652"/>
    <lineage>
        <taxon>Eukaryota</taxon>
        <taxon>Viridiplantae</taxon>
        <taxon>Streptophyta</taxon>
        <taxon>Embryophyta</taxon>
        <taxon>Tracheophyta</taxon>
        <taxon>Spermatophyta</taxon>
        <taxon>Magnoliopsida</taxon>
        <taxon>eudicotyledons</taxon>
        <taxon>Gunneridae</taxon>
        <taxon>Pentapetalae</taxon>
        <taxon>rosids</taxon>
        <taxon>fabids</taxon>
        <taxon>Fabales</taxon>
        <taxon>Fabaceae</taxon>
        <taxon>Papilionoideae</taxon>
        <taxon>50 kb inversion clade</taxon>
        <taxon>NPAAA clade</taxon>
        <taxon>indigoferoid/millettioid clade</taxon>
        <taxon>Phaseoleae</taxon>
        <taxon>Mucuna</taxon>
    </lineage>
</organism>
<dbReference type="Proteomes" id="UP000257109">
    <property type="component" value="Unassembled WGS sequence"/>
</dbReference>
<evidence type="ECO:0000313" key="2">
    <source>
        <dbReference type="EMBL" id="RDX98367.1"/>
    </source>
</evidence>
<sequence>MENNNRTLKEFVTLDVLYQPWCIQYPQLEPAQSYELKSGLIHLPTQTFEGVPHCLLYDETVGDTRGLHKDEGISVLPRRSSERLAIFVVDYVQHIGRYEENVPREVLPGAQDNDHSEGDLQNPASKTPNLEHGKQHAIVQNQNRNPHLKGSKKKIGKPTLGAHISSEATCCRLASTSRATSMWDLCLCGATY</sequence>
<evidence type="ECO:0000313" key="3">
    <source>
        <dbReference type="Proteomes" id="UP000257109"/>
    </source>
</evidence>
<proteinExistence type="predicted"/>
<reference evidence="2" key="1">
    <citation type="submission" date="2018-05" db="EMBL/GenBank/DDBJ databases">
        <title>Draft genome of Mucuna pruriens seed.</title>
        <authorList>
            <person name="Nnadi N.E."/>
            <person name="Vos R."/>
            <person name="Hasami M.H."/>
            <person name="Devisetty U.K."/>
            <person name="Aguiy J.C."/>
        </authorList>
    </citation>
    <scope>NUCLEOTIDE SEQUENCE [LARGE SCALE GENOMIC DNA]</scope>
    <source>
        <strain evidence="2">JCA_2017</strain>
    </source>
</reference>
<protein>
    <submittedName>
        <fullName evidence="2">Uncharacterized protein</fullName>
    </submittedName>
</protein>
<feature type="region of interest" description="Disordered" evidence="1">
    <location>
        <begin position="103"/>
        <end position="133"/>
    </location>
</feature>
<keyword evidence="3" id="KW-1185">Reference proteome</keyword>
<dbReference type="EMBL" id="QJKJ01003468">
    <property type="protein sequence ID" value="RDX98367.1"/>
    <property type="molecule type" value="Genomic_DNA"/>
</dbReference>
<evidence type="ECO:0000256" key="1">
    <source>
        <dbReference type="SAM" id="MobiDB-lite"/>
    </source>
</evidence>
<name>A0A371H6G4_MUCPR</name>
<gene>
    <name evidence="2" type="ORF">CR513_18728</name>
</gene>
<accession>A0A371H6G4</accession>
<comment type="caution">
    <text evidence="2">The sequence shown here is derived from an EMBL/GenBank/DDBJ whole genome shotgun (WGS) entry which is preliminary data.</text>
</comment>
<feature type="non-terminal residue" evidence="2">
    <location>
        <position position="1"/>
    </location>
</feature>
<dbReference type="AlphaFoldDB" id="A0A371H6G4"/>